<comment type="caution">
    <text evidence="1">The sequence shown here is derived from an EMBL/GenBank/DDBJ whole genome shotgun (WGS) entry which is preliminary data.</text>
</comment>
<gene>
    <name evidence="1" type="ORF">XD93_0047</name>
</gene>
<dbReference type="Gene3D" id="2.60.40.1120">
    <property type="entry name" value="Carboxypeptidase-like, regulatory domain"/>
    <property type="match status" value="1"/>
</dbReference>
<dbReference type="Proteomes" id="UP000053904">
    <property type="component" value="Unassembled WGS sequence"/>
</dbReference>
<keyword evidence="1" id="KW-0472">Membrane</keyword>
<keyword evidence="1" id="KW-0812">Transmembrane</keyword>
<reference evidence="2" key="1">
    <citation type="journal article" date="2015" name="MBio">
        <title>Genome-Resolved Metagenomic Analysis Reveals Roles for Candidate Phyla and Other Microbial Community Members in Biogeochemical Transformations in Oil Reservoirs.</title>
        <authorList>
            <person name="Hu P."/>
            <person name="Tom L."/>
            <person name="Singh A."/>
            <person name="Thomas B.C."/>
            <person name="Baker B.J."/>
            <person name="Piceno Y.M."/>
            <person name="Andersen G.L."/>
            <person name="Banfield J.F."/>
        </authorList>
    </citation>
    <scope>NUCLEOTIDE SEQUENCE [LARGE SCALE GENOMIC DNA]</scope>
</reference>
<name>A0A101HJC4_9BACT</name>
<proteinExistence type="predicted"/>
<sequence>MLIFGLFKKKPQYGVVRDKDGNPVKGVSVGLRDVEFDRIVGKRITDGEGKYRFVVNKGEYQLEILEANYEVLSIEEKEDKVLSDGSLLIARDIVVKPIEVEK</sequence>
<dbReference type="EMBL" id="LGGO01000003">
    <property type="protein sequence ID" value="KUK77819.1"/>
    <property type="molecule type" value="Genomic_DNA"/>
</dbReference>
<dbReference type="SUPFAM" id="SSF49464">
    <property type="entry name" value="Carboxypeptidase regulatory domain-like"/>
    <property type="match status" value="1"/>
</dbReference>
<dbReference type="Pfam" id="PF13620">
    <property type="entry name" value="CarboxypepD_reg"/>
    <property type="match status" value="1"/>
</dbReference>
<dbReference type="InterPro" id="IPR008969">
    <property type="entry name" value="CarboxyPept-like_regulatory"/>
</dbReference>
<evidence type="ECO:0000313" key="1">
    <source>
        <dbReference type="EMBL" id="KUK77819.1"/>
    </source>
</evidence>
<accession>A0A101HJC4</accession>
<feature type="non-terminal residue" evidence="1">
    <location>
        <position position="1"/>
    </location>
</feature>
<protein>
    <submittedName>
        <fullName evidence="1">Transmembrane(S)protein</fullName>
    </submittedName>
</protein>
<organism evidence="1 2">
    <name type="scientific">candidate division WS6 bacterium 34_10</name>
    <dbReference type="NCBI Taxonomy" id="1641389"/>
    <lineage>
        <taxon>Bacteria</taxon>
        <taxon>Candidatus Dojkabacteria</taxon>
    </lineage>
</organism>
<dbReference type="AlphaFoldDB" id="A0A101HJC4"/>
<evidence type="ECO:0000313" key="2">
    <source>
        <dbReference type="Proteomes" id="UP000053904"/>
    </source>
</evidence>